<dbReference type="WBParaSite" id="L893_g12943.t1">
    <property type="protein sequence ID" value="L893_g12943.t1"/>
    <property type="gene ID" value="L893_g12943"/>
</dbReference>
<protein>
    <submittedName>
        <fullName evidence="2">Uncharacterized protein</fullName>
    </submittedName>
</protein>
<evidence type="ECO:0000313" key="2">
    <source>
        <dbReference type="WBParaSite" id="L893_g12943.t1"/>
    </source>
</evidence>
<reference evidence="2" key="1">
    <citation type="submission" date="2016-11" db="UniProtKB">
        <authorList>
            <consortium name="WormBaseParasite"/>
        </authorList>
    </citation>
    <scope>IDENTIFICATION</scope>
</reference>
<sequence length="183" mass="20763">MDSCSLVLGLRFTAVSSARQKRSLIPKESLSSRDTSVKRLPRYPFLSTLTLVFIASELPSNTIVHRSRFIEHLIMDSPFLVHLEALFQARTSFPLPKPRPVALNPLTVWPFVFTTRDFAPRTVWATRLFDKAAVYLILITGDYAAIWRITAYGNDMVFDQSGNLHSTQGTKYSCDAVEARRPR</sequence>
<name>A0A1I7Y5W6_9BILA</name>
<proteinExistence type="predicted"/>
<evidence type="ECO:0000313" key="1">
    <source>
        <dbReference type="Proteomes" id="UP000095287"/>
    </source>
</evidence>
<organism evidence="1 2">
    <name type="scientific">Steinernema glaseri</name>
    <dbReference type="NCBI Taxonomy" id="37863"/>
    <lineage>
        <taxon>Eukaryota</taxon>
        <taxon>Metazoa</taxon>
        <taxon>Ecdysozoa</taxon>
        <taxon>Nematoda</taxon>
        <taxon>Chromadorea</taxon>
        <taxon>Rhabditida</taxon>
        <taxon>Tylenchina</taxon>
        <taxon>Panagrolaimomorpha</taxon>
        <taxon>Strongyloidoidea</taxon>
        <taxon>Steinernematidae</taxon>
        <taxon>Steinernema</taxon>
    </lineage>
</organism>
<accession>A0A1I7Y5W6</accession>
<keyword evidence="1" id="KW-1185">Reference proteome</keyword>
<dbReference type="Proteomes" id="UP000095287">
    <property type="component" value="Unplaced"/>
</dbReference>
<dbReference type="AlphaFoldDB" id="A0A1I7Y5W6"/>